<feature type="transmembrane region" description="Helical" evidence="2">
    <location>
        <begin position="21"/>
        <end position="41"/>
    </location>
</feature>
<evidence type="ECO:0000313" key="4">
    <source>
        <dbReference type="Proteomes" id="UP000245829"/>
    </source>
</evidence>
<keyword evidence="4" id="KW-1185">Reference proteome</keyword>
<feature type="transmembrane region" description="Helical" evidence="2">
    <location>
        <begin position="260"/>
        <end position="280"/>
    </location>
</feature>
<name>A0A2S2KRP1_9ARCH</name>
<sequence>MNNVNKLQSDRLKPFPNVSSLLKISLGLVLFTIISTALVYAETISVDVGGTSYNVDYTATGMTLDAIEADLDFVSLILAVSVPDSDATLDITFERSFFDSTFDGLDDDFIILVDGDEPTFTETETTTQSRTLSIDLPAGTEEIEIIGSSFGESASVPEETPVEEPVEETPVEEPVEETPVEEPVVEETPVVTTPKVEEKPVVTTPKVQCGPGTILKDGTCVLDERCGPGTVLKDGACVLDSPPVLVPAETSVKGMGKETIVAFVAAFVIAGTVGVILALISKASKSSN</sequence>
<dbReference type="GeneID" id="76208754"/>
<proteinExistence type="predicted"/>
<comment type="caution">
    <text evidence="3">The sequence shown here is derived from an EMBL/GenBank/DDBJ whole genome shotgun (WGS) entry which is preliminary data.</text>
</comment>
<keyword evidence="2" id="KW-0472">Membrane</keyword>
<dbReference type="AlphaFoldDB" id="A0A2S2KRP1"/>
<keyword evidence="2" id="KW-1133">Transmembrane helix</keyword>
<feature type="region of interest" description="Disordered" evidence="1">
    <location>
        <begin position="153"/>
        <end position="197"/>
    </location>
</feature>
<accession>A0A2S2KRP1</accession>
<dbReference type="EMBL" id="BGKI01000004">
    <property type="protein sequence ID" value="GBH34125.1"/>
    <property type="molecule type" value="Genomic_DNA"/>
</dbReference>
<dbReference type="RefSeq" id="WP_109876751.1">
    <property type="nucleotide sequence ID" value="NZ_AP026695.1"/>
</dbReference>
<gene>
    <name evidence="3" type="ORF">NZNM25_09160</name>
</gene>
<reference evidence="3 4" key="1">
    <citation type="submission" date="2018-05" db="EMBL/GenBank/DDBJ databases">
        <title>genome sequencing of Nitrosopumilus sp. NM25.</title>
        <authorList>
            <person name="Mori K."/>
            <person name="Nakagawa T."/>
        </authorList>
    </citation>
    <scope>NUCLEOTIDE SEQUENCE [LARGE SCALE GENOMIC DNA]</scope>
    <source>
        <strain evidence="3 4">NM25</strain>
    </source>
</reference>
<evidence type="ECO:0000256" key="2">
    <source>
        <dbReference type="SAM" id="Phobius"/>
    </source>
</evidence>
<dbReference type="Proteomes" id="UP000245829">
    <property type="component" value="Unassembled WGS sequence"/>
</dbReference>
<dbReference type="OrthoDB" id="3313at2157"/>
<evidence type="ECO:0000313" key="3">
    <source>
        <dbReference type="EMBL" id="GBH34125.1"/>
    </source>
</evidence>
<protein>
    <recommendedName>
        <fullName evidence="5">PEFG-CTERM sorting domain-containing protein</fullName>
    </recommendedName>
</protein>
<evidence type="ECO:0000256" key="1">
    <source>
        <dbReference type="SAM" id="MobiDB-lite"/>
    </source>
</evidence>
<organism evidence="3 4">
    <name type="scientific">Nitrosopumilus zosterae</name>
    <dbReference type="NCBI Taxonomy" id="718286"/>
    <lineage>
        <taxon>Archaea</taxon>
        <taxon>Nitrososphaerota</taxon>
        <taxon>Nitrososphaeria</taxon>
        <taxon>Nitrosopumilales</taxon>
        <taxon>Nitrosopumilaceae</taxon>
        <taxon>Nitrosopumilus</taxon>
    </lineage>
</organism>
<keyword evidence="2" id="KW-0812">Transmembrane</keyword>
<feature type="compositionally biased region" description="Acidic residues" evidence="1">
    <location>
        <begin position="160"/>
        <end position="185"/>
    </location>
</feature>
<evidence type="ECO:0008006" key="5">
    <source>
        <dbReference type="Google" id="ProtNLM"/>
    </source>
</evidence>